<dbReference type="OMA" id="QVLCDEH"/>
<evidence type="ECO:0000313" key="10">
    <source>
        <dbReference type="EMBL" id="KAA8494651.1"/>
    </source>
</evidence>
<dbReference type="OrthoDB" id="196847at2759"/>
<evidence type="ECO:0000256" key="3">
    <source>
        <dbReference type="ARBA" id="ARBA00022741"/>
    </source>
</evidence>
<dbReference type="SUPFAM" id="SSF56059">
    <property type="entry name" value="Glutathione synthetase ATP-binding domain-like"/>
    <property type="match status" value="1"/>
</dbReference>
<reference evidence="11" key="1">
    <citation type="journal article" date="2019" name="Nat. Commun.">
        <title>Expansion of phycobilisome linker gene families in mesophilic red algae.</title>
        <authorList>
            <person name="Lee J."/>
            <person name="Kim D."/>
            <person name="Bhattacharya D."/>
            <person name="Yoon H.S."/>
        </authorList>
    </citation>
    <scope>NUCLEOTIDE SEQUENCE [LARGE SCALE GENOMIC DNA]</scope>
    <source>
        <strain evidence="11">CCMP 1328</strain>
    </source>
</reference>
<feature type="domain" description="Lipoyl-binding" evidence="7">
    <location>
        <begin position="641"/>
        <end position="716"/>
    </location>
</feature>
<keyword evidence="3 6" id="KW-0547">Nucleotide-binding</keyword>
<keyword evidence="2" id="KW-0436">Ligase</keyword>
<dbReference type="PROSITE" id="PS50968">
    <property type="entry name" value="BIOTINYL_LIPOYL"/>
    <property type="match status" value="1"/>
</dbReference>
<evidence type="ECO:0000259" key="9">
    <source>
        <dbReference type="PROSITE" id="PS50979"/>
    </source>
</evidence>
<dbReference type="Pfam" id="PF02785">
    <property type="entry name" value="Biotin_carb_C"/>
    <property type="match status" value="1"/>
</dbReference>
<dbReference type="CDD" id="cd06850">
    <property type="entry name" value="biotinyl_domain"/>
    <property type="match status" value="1"/>
</dbReference>
<dbReference type="InterPro" id="IPR000089">
    <property type="entry name" value="Biotin_lipoyl"/>
</dbReference>
<keyword evidence="11" id="KW-1185">Reference proteome</keyword>
<dbReference type="InterPro" id="IPR011761">
    <property type="entry name" value="ATP-grasp"/>
</dbReference>
<name>A0A5J4YT16_PORPP</name>
<dbReference type="EMBL" id="VRMN01000004">
    <property type="protein sequence ID" value="KAA8494651.1"/>
    <property type="molecule type" value="Genomic_DNA"/>
</dbReference>
<dbReference type="InterPro" id="IPR001882">
    <property type="entry name" value="Biotin_BS"/>
</dbReference>
<dbReference type="PROSITE" id="PS00867">
    <property type="entry name" value="CPSASE_2"/>
    <property type="match status" value="1"/>
</dbReference>
<dbReference type="PANTHER" id="PTHR18866">
    <property type="entry name" value="CARBOXYLASE:PYRUVATE/ACETYL-COA/PROPIONYL-COA CARBOXYLASE"/>
    <property type="match status" value="1"/>
</dbReference>
<feature type="domain" description="ATP-grasp" evidence="8">
    <location>
        <begin position="122"/>
        <end position="324"/>
    </location>
</feature>
<comment type="cofactor">
    <cofactor evidence="1">
        <name>biotin</name>
        <dbReference type="ChEBI" id="CHEBI:57586"/>
    </cofactor>
</comment>
<dbReference type="Gene3D" id="2.40.50.100">
    <property type="match status" value="1"/>
</dbReference>
<evidence type="ECO:0000256" key="6">
    <source>
        <dbReference type="PROSITE-ProRule" id="PRU00409"/>
    </source>
</evidence>
<evidence type="ECO:0000256" key="5">
    <source>
        <dbReference type="ARBA" id="ARBA00023267"/>
    </source>
</evidence>
<dbReference type="InterPro" id="IPR005481">
    <property type="entry name" value="BC-like_N"/>
</dbReference>
<dbReference type="PANTHER" id="PTHR18866:SF33">
    <property type="entry name" value="METHYLCROTONOYL-COA CARBOXYLASE SUBUNIT ALPHA, MITOCHONDRIAL-RELATED"/>
    <property type="match status" value="1"/>
</dbReference>
<dbReference type="SUPFAM" id="SSF51230">
    <property type="entry name" value="Single hybrid motif"/>
    <property type="match status" value="1"/>
</dbReference>
<dbReference type="AlphaFoldDB" id="A0A5J4YT16"/>
<dbReference type="InterPro" id="IPR011054">
    <property type="entry name" value="Rudment_hybrid_motif"/>
</dbReference>
<dbReference type="InterPro" id="IPR050856">
    <property type="entry name" value="Biotin_carboxylase_complex"/>
</dbReference>
<dbReference type="PROSITE" id="PS50975">
    <property type="entry name" value="ATP_GRASP"/>
    <property type="match status" value="1"/>
</dbReference>
<evidence type="ECO:0000256" key="4">
    <source>
        <dbReference type="ARBA" id="ARBA00022840"/>
    </source>
</evidence>
<dbReference type="GO" id="GO:0046872">
    <property type="term" value="F:metal ion binding"/>
    <property type="evidence" value="ECO:0007669"/>
    <property type="project" value="InterPro"/>
</dbReference>
<dbReference type="FunFam" id="3.30.1490.20:FF:000003">
    <property type="entry name" value="acetyl-CoA carboxylase isoform X1"/>
    <property type="match status" value="1"/>
</dbReference>
<dbReference type="PROSITE" id="PS50979">
    <property type="entry name" value="BC"/>
    <property type="match status" value="1"/>
</dbReference>
<keyword evidence="5" id="KW-0092">Biotin</keyword>
<keyword evidence="4 6" id="KW-0067">ATP-binding</keyword>
<evidence type="ECO:0000259" key="8">
    <source>
        <dbReference type="PROSITE" id="PS50975"/>
    </source>
</evidence>
<dbReference type="InterPro" id="IPR005482">
    <property type="entry name" value="Biotin_COase_C"/>
</dbReference>
<dbReference type="InterPro" id="IPR011053">
    <property type="entry name" value="Single_hybrid_motif"/>
</dbReference>
<dbReference type="InterPro" id="IPR016185">
    <property type="entry name" value="PreATP-grasp_dom_sf"/>
</dbReference>
<dbReference type="SUPFAM" id="SSF51246">
    <property type="entry name" value="Rudiment single hybrid motif"/>
    <property type="match status" value="1"/>
</dbReference>
<dbReference type="GO" id="GO:0016874">
    <property type="term" value="F:ligase activity"/>
    <property type="evidence" value="ECO:0007669"/>
    <property type="project" value="UniProtKB-KW"/>
</dbReference>
<proteinExistence type="predicted"/>
<evidence type="ECO:0000256" key="1">
    <source>
        <dbReference type="ARBA" id="ARBA00001953"/>
    </source>
</evidence>
<dbReference type="SUPFAM" id="SSF52440">
    <property type="entry name" value="PreATP-grasp domain"/>
    <property type="match status" value="1"/>
</dbReference>
<sequence>MVVLESVLVANRGEIAVRVIRTARKLGMRTVAVYSPADRYAKHVRLADESYALREEDGRAYLNAARILELVEKSGARCVHPGYGFLSENAAFADACNSMRSSVFVGPPAHAIRAMGSKAEARRIMIGAGVPVVPGYEDLADQSVERLKYEACRNIGFPIMIKAVHGGGGKGMRVVRSEKQFEDAVLSAKSEARNAFGADTLILEKYIPRSRHIEVQIIADQHGKVSHLFDRDCSLQRRHQKVIEEAPAPHLSETQRNEIYDIAENAARAVGYQNAGTVELIYDLDADHGKMYFLEMNTRLQVEHPVTELVTGVDLVELQFAVAAGAKLEDILERPALPLGHAMEARLYAEDPRHDFLPQSGRIERLVLDDRGEDTAGNLSDRVRVDCGLESGDQVTVFFDPMIGKLISHGGTREQARRKLLSALQNSAVLGIQTNLNYICNVLEDAEFIAGGFDTSLAIRRATEFTAYPEVDTLAVCILSVASFLRERYAQHARMPSSVWAHPSLANFRVNEHEAITLQVLPANDSDASDSTSACITTRLFPEDEVNQFFVESSTEGQDPRRNFVQVDHSNISDECVRLALSWTEDTALSERHNVPQARIDFVDAQDLAWVRYTHMNTTRSVFVRVRSREHAGLLKDDSRAGPGENSSKILTPMSGKVVRILCEPGAAVRKGDTLFVVEAMKMSYNVLAPRDATVLIVNHTVGAFVNHGSVIVELEQEPAA</sequence>
<dbReference type="GO" id="GO:0005524">
    <property type="term" value="F:ATP binding"/>
    <property type="evidence" value="ECO:0007669"/>
    <property type="project" value="UniProtKB-UniRule"/>
</dbReference>
<protein>
    <submittedName>
        <fullName evidence="10">Methylcrotonoyl-CoA carboxylase subunit alpha, mitochondrial</fullName>
    </submittedName>
</protein>
<feature type="domain" description="Biotin carboxylation" evidence="9">
    <location>
        <begin position="3"/>
        <end position="463"/>
    </location>
</feature>
<gene>
    <name evidence="10" type="ORF">FVE85_2892</name>
</gene>
<dbReference type="PROSITE" id="PS00188">
    <property type="entry name" value="BIOTIN"/>
    <property type="match status" value="1"/>
</dbReference>
<organism evidence="10 11">
    <name type="scientific">Porphyridium purpureum</name>
    <name type="common">Red alga</name>
    <name type="synonym">Porphyridium cruentum</name>
    <dbReference type="NCBI Taxonomy" id="35688"/>
    <lineage>
        <taxon>Eukaryota</taxon>
        <taxon>Rhodophyta</taxon>
        <taxon>Bangiophyceae</taxon>
        <taxon>Porphyridiales</taxon>
        <taxon>Porphyridiaceae</taxon>
        <taxon>Porphyridium</taxon>
    </lineage>
</organism>
<dbReference type="SMART" id="SM00878">
    <property type="entry name" value="Biotin_carb_C"/>
    <property type="match status" value="1"/>
</dbReference>
<dbReference type="InterPro" id="IPR011764">
    <property type="entry name" value="Biotin_carboxylation_dom"/>
</dbReference>
<dbReference type="InterPro" id="IPR005479">
    <property type="entry name" value="CPAse_ATP-bd"/>
</dbReference>
<accession>A0A5J4YT16</accession>
<evidence type="ECO:0000256" key="2">
    <source>
        <dbReference type="ARBA" id="ARBA00022598"/>
    </source>
</evidence>
<comment type="caution">
    <text evidence="10">The sequence shown here is derived from an EMBL/GenBank/DDBJ whole genome shotgun (WGS) entry which is preliminary data.</text>
</comment>
<evidence type="ECO:0000313" key="11">
    <source>
        <dbReference type="Proteomes" id="UP000324585"/>
    </source>
</evidence>
<dbReference type="Pfam" id="PF00289">
    <property type="entry name" value="Biotin_carb_N"/>
    <property type="match status" value="1"/>
</dbReference>
<dbReference type="Gene3D" id="3.30.470.20">
    <property type="entry name" value="ATP-grasp fold, B domain"/>
    <property type="match status" value="1"/>
</dbReference>
<dbReference type="Pfam" id="PF00364">
    <property type="entry name" value="Biotin_lipoyl"/>
    <property type="match status" value="1"/>
</dbReference>
<dbReference type="Pfam" id="PF02786">
    <property type="entry name" value="CPSase_L_D2"/>
    <property type="match status" value="1"/>
</dbReference>
<dbReference type="Proteomes" id="UP000324585">
    <property type="component" value="Unassembled WGS sequence"/>
</dbReference>
<evidence type="ECO:0000259" key="7">
    <source>
        <dbReference type="PROSITE" id="PS50968"/>
    </source>
</evidence>